<gene>
    <name evidence="1" type="ORF">DPMN_184389</name>
</gene>
<dbReference type="SUPFAM" id="SSF101898">
    <property type="entry name" value="NHL repeat"/>
    <property type="match status" value="1"/>
</dbReference>
<organism evidence="1 2">
    <name type="scientific">Dreissena polymorpha</name>
    <name type="common">Zebra mussel</name>
    <name type="synonym">Mytilus polymorpha</name>
    <dbReference type="NCBI Taxonomy" id="45954"/>
    <lineage>
        <taxon>Eukaryota</taxon>
        <taxon>Metazoa</taxon>
        <taxon>Spiralia</taxon>
        <taxon>Lophotrochozoa</taxon>
        <taxon>Mollusca</taxon>
        <taxon>Bivalvia</taxon>
        <taxon>Autobranchia</taxon>
        <taxon>Heteroconchia</taxon>
        <taxon>Euheterodonta</taxon>
        <taxon>Imparidentia</taxon>
        <taxon>Neoheterodontei</taxon>
        <taxon>Myida</taxon>
        <taxon>Dreissenoidea</taxon>
        <taxon>Dreissenidae</taxon>
        <taxon>Dreissena</taxon>
    </lineage>
</organism>
<reference evidence="1" key="1">
    <citation type="journal article" date="2019" name="bioRxiv">
        <title>The Genome of the Zebra Mussel, Dreissena polymorpha: A Resource for Invasive Species Research.</title>
        <authorList>
            <person name="McCartney M.A."/>
            <person name="Auch B."/>
            <person name="Kono T."/>
            <person name="Mallez S."/>
            <person name="Zhang Y."/>
            <person name="Obille A."/>
            <person name="Becker A."/>
            <person name="Abrahante J.E."/>
            <person name="Garbe J."/>
            <person name="Badalamenti J.P."/>
            <person name="Herman A."/>
            <person name="Mangelson H."/>
            <person name="Liachko I."/>
            <person name="Sullivan S."/>
            <person name="Sone E.D."/>
            <person name="Koren S."/>
            <person name="Silverstein K.A.T."/>
            <person name="Beckman K.B."/>
            <person name="Gohl D.M."/>
        </authorList>
    </citation>
    <scope>NUCLEOTIDE SEQUENCE</scope>
    <source>
        <strain evidence="1">Duluth1</strain>
        <tissue evidence="1">Whole animal</tissue>
    </source>
</reference>
<sequence>MFAVYKCAVNVVSDTIFVTNIDKNTLLTLAMDGTVISTFSAIDLKGQRGVHVTASDQEFVSNASTSTIIQVNSDGKKKLPGKMG</sequence>
<protein>
    <submittedName>
        <fullName evidence="1">Uncharacterized protein</fullName>
    </submittedName>
</protein>
<accession>A0A9D4I6D7</accession>
<evidence type="ECO:0000313" key="2">
    <source>
        <dbReference type="Proteomes" id="UP000828390"/>
    </source>
</evidence>
<reference evidence="1" key="2">
    <citation type="submission" date="2020-11" db="EMBL/GenBank/DDBJ databases">
        <authorList>
            <person name="McCartney M.A."/>
            <person name="Auch B."/>
            <person name="Kono T."/>
            <person name="Mallez S."/>
            <person name="Becker A."/>
            <person name="Gohl D.M."/>
            <person name="Silverstein K.A.T."/>
            <person name="Koren S."/>
            <person name="Bechman K.B."/>
            <person name="Herman A."/>
            <person name="Abrahante J.E."/>
            <person name="Garbe J."/>
        </authorList>
    </citation>
    <scope>NUCLEOTIDE SEQUENCE</scope>
    <source>
        <strain evidence="1">Duluth1</strain>
        <tissue evidence="1">Whole animal</tissue>
    </source>
</reference>
<keyword evidence="2" id="KW-1185">Reference proteome</keyword>
<dbReference type="AlphaFoldDB" id="A0A9D4I6D7"/>
<evidence type="ECO:0000313" key="1">
    <source>
        <dbReference type="EMBL" id="KAH3749874.1"/>
    </source>
</evidence>
<proteinExistence type="predicted"/>
<comment type="caution">
    <text evidence="1">The sequence shown here is derived from an EMBL/GenBank/DDBJ whole genome shotgun (WGS) entry which is preliminary data.</text>
</comment>
<name>A0A9D4I6D7_DREPO</name>
<dbReference type="Proteomes" id="UP000828390">
    <property type="component" value="Unassembled WGS sequence"/>
</dbReference>
<dbReference type="EMBL" id="JAIWYP010000010">
    <property type="protein sequence ID" value="KAH3749874.1"/>
    <property type="molecule type" value="Genomic_DNA"/>
</dbReference>